<dbReference type="Proteomes" id="UP000001307">
    <property type="component" value="Unassembled WGS sequence"/>
</dbReference>
<evidence type="ECO:0000313" key="3">
    <source>
        <dbReference type="EMBL" id="CBY21152.1"/>
    </source>
</evidence>
<protein>
    <submittedName>
        <fullName evidence="3">Uncharacterized protein</fullName>
    </submittedName>
</protein>
<feature type="compositionally biased region" description="Basic and acidic residues" evidence="2">
    <location>
        <begin position="11"/>
        <end position="23"/>
    </location>
</feature>
<organism evidence="3">
    <name type="scientific">Oikopleura dioica</name>
    <name type="common">Tunicate</name>
    <dbReference type="NCBI Taxonomy" id="34765"/>
    <lineage>
        <taxon>Eukaryota</taxon>
        <taxon>Metazoa</taxon>
        <taxon>Chordata</taxon>
        <taxon>Tunicata</taxon>
        <taxon>Appendicularia</taxon>
        <taxon>Copelata</taxon>
        <taxon>Oikopleuridae</taxon>
        <taxon>Oikopleura</taxon>
    </lineage>
</organism>
<gene>
    <name evidence="3" type="ORF">GSOID_T00008905001</name>
</gene>
<feature type="coiled-coil region" evidence="1">
    <location>
        <begin position="46"/>
        <end position="85"/>
    </location>
</feature>
<proteinExistence type="predicted"/>
<evidence type="ECO:0000256" key="1">
    <source>
        <dbReference type="SAM" id="Coils"/>
    </source>
</evidence>
<name>E4WVJ9_OIKDI</name>
<evidence type="ECO:0000313" key="4">
    <source>
        <dbReference type="Proteomes" id="UP000001307"/>
    </source>
</evidence>
<keyword evidence="4" id="KW-1185">Reference proteome</keyword>
<evidence type="ECO:0000256" key="2">
    <source>
        <dbReference type="SAM" id="MobiDB-lite"/>
    </source>
</evidence>
<keyword evidence="1" id="KW-0175">Coiled coil</keyword>
<dbReference type="EMBL" id="FN653017">
    <property type="protein sequence ID" value="CBY21152.1"/>
    <property type="molecule type" value="Genomic_DNA"/>
</dbReference>
<accession>E4WVJ9</accession>
<feature type="region of interest" description="Disordered" evidence="2">
    <location>
        <begin position="1"/>
        <end position="23"/>
    </location>
</feature>
<reference evidence="3" key="1">
    <citation type="journal article" date="2010" name="Science">
        <title>Plasticity of animal genome architecture unmasked by rapid evolution of a pelagic tunicate.</title>
        <authorList>
            <person name="Denoeud F."/>
            <person name="Henriet S."/>
            <person name="Mungpakdee S."/>
            <person name="Aury J.M."/>
            <person name="Da Silva C."/>
            <person name="Brinkmann H."/>
            <person name="Mikhaleva J."/>
            <person name="Olsen L.C."/>
            <person name="Jubin C."/>
            <person name="Canestro C."/>
            <person name="Bouquet J.M."/>
            <person name="Danks G."/>
            <person name="Poulain J."/>
            <person name="Campsteijn C."/>
            <person name="Adamski M."/>
            <person name="Cross I."/>
            <person name="Yadetie F."/>
            <person name="Muffato M."/>
            <person name="Louis A."/>
            <person name="Butcher S."/>
            <person name="Tsagkogeorga G."/>
            <person name="Konrad A."/>
            <person name="Singh S."/>
            <person name="Jensen M.F."/>
            <person name="Cong E.H."/>
            <person name="Eikeseth-Otteraa H."/>
            <person name="Noel B."/>
            <person name="Anthouard V."/>
            <person name="Porcel B.M."/>
            <person name="Kachouri-Lafond R."/>
            <person name="Nishino A."/>
            <person name="Ugolini M."/>
            <person name="Chourrout P."/>
            <person name="Nishida H."/>
            <person name="Aasland R."/>
            <person name="Huzurbazar S."/>
            <person name="Westhof E."/>
            <person name="Delsuc F."/>
            <person name="Lehrach H."/>
            <person name="Reinhardt R."/>
            <person name="Weissenbach J."/>
            <person name="Roy S.W."/>
            <person name="Artiguenave F."/>
            <person name="Postlethwait J.H."/>
            <person name="Manak J.R."/>
            <person name="Thompson E.M."/>
            <person name="Jaillon O."/>
            <person name="Du Pasquier L."/>
            <person name="Boudinot P."/>
            <person name="Liberles D.A."/>
            <person name="Volff J.N."/>
            <person name="Philippe H."/>
            <person name="Lenhard B."/>
            <person name="Roest Crollius H."/>
            <person name="Wincker P."/>
            <person name="Chourrout D."/>
        </authorList>
    </citation>
    <scope>NUCLEOTIDE SEQUENCE [LARGE SCALE GENOMIC DNA]</scope>
</reference>
<sequence>MLSPSDESVEEFTHRSRQENKLEPNWRHRIPTIWMPARDEPIRRCLKREHKRNRELQNAIEEAKKERIREEENEKLRNAENLQQINYDLEKLIEKRHALFEQKKYLLRELAMLDEDKVNNND</sequence>
<dbReference type="AlphaFoldDB" id="E4WVJ9"/>
<dbReference type="InParanoid" id="E4WVJ9"/>